<name>A0A2U3NFI3_9MYCO</name>
<dbReference type="STRING" id="1841859.GCA_900157385_03792"/>
<feature type="compositionally biased region" description="Gly residues" evidence="1">
    <location>
        <begin position="204"/>
        <end position="217"/>
    </location>
</feature>
<dbReference type="AlphaFoldDB" id="A0A2U3NFI3"/>
<evidence type="ECO:0000256" key="1">
    <source>
        <dbReference type="SAM" id="MobiDB-lite"/>
    </source>
</evidence>
<dbReference type="Gene3D" id="1.10.287.850">
    <property type="entry name" value="HP0062-like domain"/>
    <property type="match status" value="1"/>
</dbReference>
<dbReference type="Proteomes" id="UP000241595">
    <property type="component" value="Unassembled WGS sequence"/>
</dbReference>
<evidence type="ECO:0000259" key="2">
    <source>
        <dbReference type="Pfam" id="PF00934"/>
    </source>
</evidence>
<reference evidence="3 4" key="1">
    <citation type="submission" date="2017-01" db="EMBL/GenBank/DDBJ databases">
        <authorList>
            <consortium name="Urmite Genomes"/>
        </authorList>
    </citation>
    <scope>NUCLEOTIDE SEQUENCE [LARGE SCALE GENOMIC DNA]</scope>
    <source>
        <strain evidence="3 4">AB308</strain>
    </source>
</reference>
<feature type="region of interest" description="Disordered" evidence="1">
    <location>
        <begin position="204"/>
        <end position="225"/>
    </location>
</feature>
<proteinExistence type="predicted"/>
<dbReference type="InterPro" id="IPR038332">
    <property type="entry name" value="PPE_sf"/>
</dbReference>
<evidence type="ECO:0000313" key="3">
    <source>
        <dbReference type="EMBL" id="SPM30288.1"/>
    </source>
</evidence>
<dbReference type="Pfam" id="PF00934">
    <property type="entry name" value="PE"/>
    <property type="match status" value="1"/>
</dbReference>
<evidence type="ECO:0000313" key="4">
    <source>
        <dbReference type="Proteomes" id="UP000241595"/>
    </source>
</evidence>
<organism evidence="3 4">
    <name type="scientific">Mycobacterium terramassiliense</name>
    <dbReference type="NCBI Taxonomy" id="1841859"/>
    <lineage>
        <taxon>Bacteria</taxon>
        <taxon>Bacillati</taxon>
        <taxon>Actinomycetota</taxon>
        <taxon>Actinomycetes</taxon>
        <taxon>Mycobacteriales</taxon>
        <taxon>Mycobacteriaceae</taxon>
        <taxon>Mycobacterium</taxon>
    </lineage>
</organism>
<sequence>MFFVITSPETMTAAAADLAAIGSTISTANQAAAAPTTAMLAPATDEVSTAIAALLAEQGQAYQALAARTVAFHDGIVRTLNMAAGTYAATEAANASPLQAIEQQLLNVVNAPTQALVGRPLIGNGANGQPGTGQNGGNGGILFGNGGGGGSGAAGQNGGNGGAAGLFGGTPGAGGAGGNSTTVNGGNGGAGGAAGLFGAGGAGGAGGLGGPNGGAGGGRKRRKRR</sequence>
<dbReference type="InterPro" id="IPR000084">
    <property type="entry name" value="PE-PGRS_N"/>
</dbReference>
<gene>
    <name evidence="3" type="ORF">MTAB308_3791</name>
</gene>
<dbReference type="EMBL" id="FTRV01000015">
    <property type="protein sequence ID" value="SPM30288.1"/>
    <property type="molecule type" value="Genomic_DNA"/>
</dbReference>
<keyword evidence="4" id="KW-1185">Reference proteome</keyword>
<accession>A0A2U3NFI3</accession>
<protein>
    <submittedName>
        <fullName evidence="3">Mycobacterium terramassiliense ORFan</fullName>
    </submittedName>
</protein>
<dbReference type="SUPFAM" id="SSF140459">
    <property type="entry name" value="PE/PPE dimer-like"/>
    <property type="match status" value="1"/>
</dbReference>
<feature type="domain" description="PE" evidence="2">
    <location>
        <begin position="4"/>
        <end position="94"/>
    </location>
</feature>
<dbReference type="OrthoDB" id="4735238at2"/>